<evidence type="ECO:0000256" key="7">
    <source>
        <dbReference type="PROSITE-ProRule" id="PRU00473"/>
    </source>
</evidence>
<feature type="region of interest" description="Disordered" evidence="8">
    <location>
        <begin position="335"/>
        <end position="374"/>
    </location>
</feature>
<keyword evidence="4 9" id="KW-0812">Transmembrane</keyword>
<dbReference type="AlphaFoldDB" id="A0A4R0YM20"/>
<feature type="domain" description="OmpA-like" evidence="10">
    <location>
        <begin position="149"/>
        <end position="269"/>
    </location>
</feature>
<evidence type="ECO:0000256" key="2">
    <source>
        <dbReference type="ARBA" id="ARBA00008914"/>
    </source>
</evidence>
<dbReference type="InterPro" id="IPR025713">
    <property type="entry name" value="MotB-like_N_dom"/>
</dbReference>
<keyword evidence="12" id="KW-1185">Reference proteome</keyword>
<dbReference type="InterPro" id="IPR050330">
    <property type="entry name" value="Bact_OuterMem_StrucFunc"/>
</dbReference>
<dbReference type="EMBL" id="SJTG01000005">
    <property type="protein sequence ID" value="TCI06769.1"/>
    <property type="molecule type" value="Genomic_DNA"/>
</dbReference>
<evidence type="ECO:0000256" key="8">
    <source>
        <dbReference type="SAM" id="MobiDB-lite"/>
    </source>
</evidence>
<dbReference type="Pfam" id="PF13677">
    <property type="entry name" value="MotB_plug"/>
    <property type="match status" value="1"/>
</dbReference>
<dbReference type="RefSeq" id="WP_131411524.1">
    <property type="nucleotide sequence ID" value="NZ_SJTG01000005.1"/>
</dbReference>
<gene>
    <name evidence="11" type="primary">motD</name>
    <name evidence="11" type="ORF">EZM97_29495</name>
</gene>
<keyword evidence="11" id="KW-0969">Cilium</keyword>
<evidence type="ECO:0000259" key="10">
    <source>
        <dbReference type="PROSITE" id="PS51123"/>
    </source>
</evidence>
<evidence type="ECO:0000256" key="6">
    <source>
        <dbReference type="ARBA" id="ARBA00023136"/>
    </source>
</evidence>
<dbReference type="PANTHER" id="PTHR30329:SF20">
    <property type="entry name" value="EXPORTED PROTEIN"/>
    <property type="match status" value="1"/>
</dbReference>
<evidence type="ECO:0000313" key="11">
    <source>
        <dbReference type="EMBL" id="TCI06769.1"/>
    </source>
</evidence>
<organism evidence="11 12">
    <name type="scientific">Dyella soli</name>
    <dbReference type="NCBI Taxonomy" id="522319"/>
    <lineage>
        <taxon>Bacteria</taxon>
        <taxon>Pseudomonadati</taxon>
        <taxon>Pseudomonadota</taxon>
        <taxon>Gammaproteobacteria</taxon>
        <taxon>Lysobacterales</taxon>
        <taxon>Rhodanobacteraceae</taxon>
        <taxon>Dyella</taxon>
    </lineage>
</organism>
<name>A0A4R0YM20_9GAMM</name>
<dbReference type="Proteomes" id="UP000291822">
    <property type="component" value="Unassembled WGS sequence"/>
</dbReference>
<dbReference type="CDD" id="cd07185">
    <property type="entry name" value="OmpA_C-like"/>
    <property type="match status" value="1"/>
</dbReference>
<evidence type="ECO:0000256" key="5">
    <source>
        <dbReference type="ARBA" id="ARBA00022989"/>
    </source>
</evidence>
<sequence>MSRKKKHHEDHVNHEAWAIPYADLMTLLLAFFVVMYAVSVVNEGKYRVMSESIIEAFNGSSHVIAPMPQTRVQPHNVEPAVATPAGQPGAATTPVSVPIPLRPQPVRAADMRAQAQRVSQQNLERIRDQVQRALQPLIDKQMVVVRKTTSWLEIEIRTDILFSSGVAKLSSPADNVLNEIAGILQPFSNPVRIEGYTDDRPINTAVFPSNWELSAARAASVARLFAEHGIDPLRLGIVGWSEYRPRADNTTEDGRNHNRRVLVVVLSDQDAPRRFYNDAEHMGQLAEGDDGLQGPAVAASSAAPAAVARTGAPMPTVVVKPGMELPVNKVMLAGPARPAGRENNESEPATAVPVPGAATGSMTATAPHAAMPGS</sequence>
<evidence type="ECO:0000256" key="4">
    <source>
        <dbReference type="ARBA" id="ARBA00022692"/>
    </source>
</evidence>
<evidence type="ECO:0000256" key="9">
    <source>
        <dbReference type="SAM" id="Phobius"/>
    </source>
</evidence>
<comment type="similarity">
    <text evidence="2">Belongs to the MotB family.</text>
</comment>
<dbReference type="PROSITE" id="PS51123">
    <property type="entry name" value="OMPA_2"/>
    <property type="match status" value="1"/>
</dbReference>
<evidence type="ECO:0000256" key="1">
    <source>
        <dbReference type="ARBA" id="ARBA00004162"/>
    </source>
</evidence>
<evidence type="ECO:0000256" key="3">
    <source>
        <dbReference type="ARBA" id="ARBA00022475"/>
    </source>
</evidence>
<keyword evidence="11" id="KW-0282">Flagellum</keyword>
<reference evidence="11 12" key="1">
    <citation type="submission" date="2019-02" db="EMBL/GenBank/DDBJ databases">
        <title>Dyella amyloliquefaciens sp. nov., isolated from forest soil.</title>
        <authorList>
            <person name="Gao Z.-H."/>
            <person name="Qiu L.-H."/>
        </authorList>
    </citation>
    <scope>NUCLEOTIDE SEQUENCE [LARGE SCALE GENOMIC DNA]</scope>
    <source>
        <strain evidence="11 12">KACC 12747</strain>
    </source>
</reference>
<feature type="compositionally biased region" description="Low complexity" evidence="8">
    <location>
        <begin position="348"/>
        <end position="360"/>
    </location>
</feature>
<dbReference type="Pfam" id="PF00691">
    <property type="entry name" value="OmpA"/>
    <property type="match status" value="1"/>
</dbReference>
<comment type="subcellular location">
    <subcellularLocation>
        <location evidence="1">Cell membrane</location>
        <topology evidence="1">Single-pass membrane protein</topology>
    </subcellularLocation>
</comment>
<dbReference type="Gene3D" id="3.30.1330.60">
    <property type="entry name" value="OmpA-like domain"/>
    <property type="match status" value="1"/>
</dbReference>
<dbReference type="InterPro" id="IPR006665">
    <property type="entry name" value="OmpA-like"/>
</dbReference>
<protein>
    <submittedName>
        <fullName evidence="11">Flagellar motor protein MotD</fullName>
    </submittedName>
</protein>
<keyword evidence="11" id="KW-0966">Cell projection</keyword>
<comment type="caution">
    <text evidence="11">The sequence shown here is derived from an EMBL/GenBank/DDBJ whole genome shotgun (WGS) entry which is preliminary data.</text>
</comment>
<keyword evidence="6 7" id="KW-0472">Membrane</keyword>
<proteinExistence type="inferred from homology"/>
<dbReference type="InterPro" id="IPR036737">
    <property type="entry name" value="OmpA-like_sf"/>
</dbReference>
<feature type="transmembrane region" description="Helical" evidence="9">
    <location>
        <begin position="21"/>
        <end position="41"/>
    </location>
</feature>
<dbReference type="SUPFAM" id="SSF103088">
    <property type="entry name" value="OmpA-like"/>
    <property type="match status" value="1"/>
</dbReference>
<evidence type="ECO:0000313" key="12">
    <source>
        <dbReference type="Proteomes" id="UP000291822"/>
    </source>
</evidence>
<accession>A0A4R0YM20</accession>
<dbReference type="NCBIfam" id="NF006541">
    <property type="entry name" value="PRK09038.1"/>
    <property type="match status" value="1"/>
</dbReference>
<dbReference type="GO" id="GO:0005886">
    <property type="term" value="C:plasma membrane"/>
    <property type="evidence" value="ECO:0007669"/>
    <property type="project" value="UniProtKB-SubCell"/>
</dbReference>
<keyword evidence="3" id="KW-1003">Cell membrane</keyword>
<keyword evidence="5 9" id="KW-1133">Transmembrane helix</keyword>
<dbReference type="PANTHER" id="PTHR30329">
    <property type="entry name" value="STATOR ELEMENT OF FLAGELLAR MOTOR COMPLEX"/>
    <property type="match status" value="1"/>
</dbReference>